<accession>A0A6L2KD50</accession>
<dbReference type="InterPro" id="IPR013103">
    <property type="entry name" value="RVT_2"/>
</dbReference>
<name>A0A6L2KD50_TANCI</name>
<sequence>MGFRNKKDERGIVIRNKAKLVAQGHTQEEGIDCDEVFAPVARIEAIRLFLAYASFMGFMVYQMDVKSTFLYETIEEEVYVCQPLGFKDPDYHDKMSSMGELTFFLGLQVKKKDDGIFISQDKYVAEILRKFSFIDVKSASTPIETEKPLLKDPDGEDVDVHIYSEELASPKQTTLGKDYSNPFMAGSLPKTIWHFITTVSYKLMLFGLPKYADVNLMLLGFDQIMDFLNAHTIQKKVVVTEDVIRRDLYLDDADGVECLPNEEIFAELARMGYEKTPPKLAFYKAFFSVQWKFLIHTLVQCVSAKRTTWNNFSCSMASAVICLATGGCIQTGRKIKGIDADEDITLVDVGTLEEEVEKVAAREKQEKDDLERAQVLQKQYEDKEENIDWNAVVDHVQERHLDNIRKYQNLKKKPVRPIFKREHKKVQTLFNPDKDVEKPKKKRVVEKTLLQESFKKLKAVKVSGYEATQEDPSNDPKEIKKDYPLSNGVMTLMLSAKLQVEEDSKMARDLVMKIFMEANKPKSRSLNTSSK</sequence>
<dbReference type="AlphaFoldDB" id="A0A6L2KD50"/>
<comment type="caution">
    <text evidence="3">The sequence shown here is derived from an EMBL/GenBank/DDBJ whole genome shotgun (WGS) entry which is preliminary data.</text>
</comment>
<proteinExistence type="predicted"/>
<evidence type="ECO:0000259" key="2">
    <source>
        <dbReference type="Pfam" id="PF07727"/>
    </source>
</evidence>
<evidence type="ECO:0000313" key="3">
    <source>
        <dbReference type="EMBL" id="GEU46849.1"/>
    </source>
</evidence>
<dbReference type="EMBL" id="BKCJ010002186">
    <property type="protein sequence ID" value="GEU46849.1"/>
    <property type="molecule type" value="Genomic_DNA"/>
</dbReference>
<evidence type="ECO:0000256" key="1">
    <source>
        <dbReference type="SAM" id="Coils"/>
    </source>
</evidence>
<keyword evidence="1" id="KW-0175">Coiled coil</keyword>
<reference evidence="3" key="1">
    <citation type="journal article" date="2019" name="Sci. Rep.">
        <title>Draft genome of Tanacetum cinerariifolium, the natural source of mosquito coil.</title>
        <authorList>
            <person name="Yamashiro T."/>
            <person name="Shiraishi A."/>
            <person name="Satake H."/>
            <person name="Nakayama K."/>
        </authorList>
    </citation>
    <scope>NUCLEOTIDE SEQUENCE</scope>
</reference>
<feature type="domain" description="Reverse transcriptase Ty1/copia-type" evidence="2">
    <location>
        <begin position="3"/>
        <end position="89"/>
    </location>
</feature>
<dbReference type="Pfam" id="PF07727">
    <property type="entry name" value="RVT_2"/>
    <property type="match status" value="1"/>
</dbReference>
<feature type="coiled-coil region" evidence="1">
    <location>
        <begin position="353"/>
        <end position="383"/>
    </location>
</feature>
<gene>
    <name evidence="3" type="ORF">Tci_018827</name>
</gene>
<organism evidence="3">
    <name type="scientific">Tanacetum cinerariifolium</name>
    <name type="common">Dalmatian daisy</name>
    <name type="synonym">Chrysanthemum cinerariifolium</name>
    <dbReference type="NCBI Taxonomy" id="118510"/>
    <lineage>
        <taxon>Eukaryota</taxon>
        <taxon>Viridiplantae</taxon>
        <taxon>Streptophyta</taxon>
        <taxon>Embryophyta</taxon>
        <taxon>Tracheophyta</taxon>
        <taxon>Spermatophyta</taxon>
        <taxon>Magnoliopsida</taxon>
        <taxon>eudicotyledons</taxon>
        <taxon>Gunneridae</taxon>
        <taxon>Pentapetalae</taxon>
        <taxon>asterids</taxon>
        <taxon>campanulids</taxon>
        <taxon>Asterales</taxon>
        <taxon>Asteraceae</taxon>
        <taxon>Asteroideae</taxon>
        <taxon>Anthemideae</taxon>
        <taxon>Anthemidinae</taxon>
        <taxon>Tanacetum</taxon>
    </lineage>
</organism>
<protein>
    <submittedName>
        <fullName evidence="3">Copia protein</fullName>
    </submittedName>
</protein>